<dbReference type="Gene3D" id="3.40.50.1820">
    <property type="entry name" value="alpha/beta hydrolase"/>
    <property type="match status" value="1"/>
</dbReference>
<sequence>MPKIQLTNFICHYKYENFGHEKTLVFSNSLGTNLSMWEDNITVLSHHFNILRYDKRGHGDSTISQDQVSIADLGNDVIELLNYLKLDQVYFCGLSIGGSIGQWLGINHPTRFEKIVISNTAAKIGTEEGWQTRIKQVTENGLESILTGTAERWFTPDYRAKNPDKVQEILNSFKATSLQGYTACCYAVAGADFREQLHHLEVPTLIIAGTKDEVTTVEDGKFIQKRTPIESLVTLDAAHLSNMEHPEEFAKHIIHFTQH</sequence>
<feature type="domain" description="AB hydrolase-1" evidence="1">
    <location>
        <begin position="23"/>
        <end position="246"/>
    </location>
</feature>
<dbReference type="InterPro" id="IPR000073">
    <property type="entry name" value="AB_hydrolase_1"/>
</dbReference>
<dbReference type="RefSeq" id="WP_133440051.1">
    <property type="nucleotide sequence ID" value="NZ_CP037954.1"/>
</dbReference>
<dbReference type="PANTHER" id="PTHR43194:SF2">
    <property type="entry name" value="PEROXISOMAL MEMBRANE PROTEIN LPX1"/>
    <property type="match status" value="1"/>
</dbReference>
<evidence type="ECO:0000259" key="1">
    <source>
        <dbReference type="Pfam" id="PF00561"/>
    </source>
</evidence>
<dbReference type="PANTHER" id="PTHR43194">
    <property type="entry name" value="HYDROLASE ALPHA/BETA FOLD FAMILY"/>
    <property type="match status" value="1"/>
</dbReference>
<protein>
    <submittedName>
        <fullName evidence="2">3-oxoadipate enol-lactonase 2</fullName>
        <ecNumber evidence="2">3.1.1.24</ecNumber>
    </submittedName>
</protein>
<dbReference type="EC" id="3.1.1.24" evidence="2"/>
<dbReference type="InterPro" id="IPR026968">
    <property type="entry name" value="PcaD/CatD"/>
</dbReference>
<dbReference type="InterPro" id="IPR029058">
    <property type="entry name" value="AB_hydrolase_fold"/>
</dbReference>
<dbReference type="AlphaFoldDB" id="A0A4P6ZGC4"/>
<evidence type="ECO:0000313" key="3">
    <source>
        <dbReference type="Proteomes" id="UP000294419"/>
    </source>
</evidence>
<reference evidence="2 3" key="1">
    <citation type="submission" date="2019-03" db="EMBL/GenBank/DDBJ databases">
        <authorList>
            <person name="Kim H."/>
            <person name="Yu S.-M."/>
        </authorList>
    </citation>
    <scope>NUCLEOTIDE SEQUENCE [LARGE SCALE GENOMIC DNA]</scope>
    <source>
        <strain evidence="2 3">NBC122</strain>
    </source>
</reference>
<dbReference type="NCBIfam" id="TIGR02427">
    <property type="entry name" value="protocat_pcaD"/>
    <property type="match status" value="1"/>
</dbReference>
<dbReference type="OrthoDB" id="9780932at2"/>
<proteinExistence type="predicted"/>
<dbReference type="GO" id="GO:0042952">
    <property type="term" value="P:beta-ketoadipate pathway"/>
    <property type="evidence" value="ECO:0007669"/>
    <property type="project" value="InterPro"/>
</dbReference>
<accession>A0A4P6ZGC4</accession>
<name>A0A4P6ZGC4_9FLAO</name>
<organism evidence="2 3">
    <name type="scientific">Chryseobacterium salivictor</name>
    <dbReference type="NCBI Taxonomy" id="2547600"/>
    <lineage>
        <taxon>Bacteria</taxon>
        <taxon>Pseudomonadati</taxon>
        <taxon>Bacteroidota</taxon>
        <taxon>Flavobacteriia</taxon>
        <taxon>Flavobacteriales</taxon>
        <taxon>Weeksellaceae</taxon>
        <taxon>Chryseobacterium group</taxon>
        <taxon>Chryseobacterium</taxon>
    </lineage>
</organism>
<dbReference type="PRINTS" id="PR00111">
    <property type="entry name" value="ABHYDROLASE"/>
</dbReference>
<keyword evidence="2" id="KW-0378">Hydrolase</keyword>
<dbReference type="EMBL" id="CP037954">
    <property type="protein sequence ID" value="QBO58638.1"/>
    <property type="molecule type" value="Genomic_DNA"/>
</dbReference>
<dbReference type="GO" id="GO:0047570">
    <property type="term" value="F:3-oxoadipate enol-lactonase activity"/>
    <property type="evidence" value="ECO:0007669"/>
    <property type="project" value="UniProtKB-EC"/>
</dbReference>
<dbReference type="SUPFAM" id="SSF53474">
    <property type="entry name" value="alpha/beta-Hydrolases"/>
    <property type="match status" value="1"/>
</dbReference>
<gene>
    <name evidence="2" type="primary">catD</name>
    <name evidence="2" type="ORF">NBC122_01823</name>
</gene>
<dbReference type="Proteomes" id="UP000294419">
    <property type="component" value="Chromosome"/>
</dbReference>
<keyword evidence="3" id="KW-1185">Reference proteome</keyword>
<dbReference type="KEGG" id="csal:NBC122_01823"/>
<dbReference type="InterPro" id="IPR050228">
    <property type="entry name" value="Carboxylesterase_BioH"/>
</dbReference>
<evidence type="ECO:0000313" key="2">
    <source>
        <dbReference type="EMBL" id="QBO58638.1"/>
    </source>
</evidence>
<dbReference type="Pfam" id="PF00561">
    <property type="entry name" value="Abhydrolase_1"/>
    <property type="match status" value="1"/>
</dbReference>